<keyword evidence="3 11" id="KW-0645">Protease</keyword>
<evidence type="ECO:0000256" key="5">
    <source>
        <dbReference type="ARBA" id="ARBA00022801"/>
    </source>
</evidence>
<dbReference type="GO" id="GO:0006508">
    <property type="term" value="P:proteolysis"/>
    <property type="evidence" value="ECO:0007669"/>
    <property type="project" value="UniProtKB-KW"/>
</dbReference>
<dbReference type="Pfam" id="PF17900">
    <property type="entry name" value="Peptidase_M1_N"/>
    <property type="match status" value="1"/>
</dbReference>
<protein>
    <recommendedName>
        <fullName evidence="11">Aminopeptidase</fullName>
        <ecNumber evidence="11">3.4.11.-</ecNumber>
    </recommendedName>
</protein>
<dbReference type="Gene3D" id="1.10.390.10">
    <property type="entry name" value="Neutral Protease Domain 2"/>
    <property type="match status" value="1"/>
</dbReference>
<dbReference type="SUPFAM" id="SSF63737">
    <property type="entry name" value="Leukotriene A4 hydrolase N-terminal domain"/>
    <property type="match status" value="1"/>
</dbReference>
<dbReference type="PRINTS" id="PR00756">
    <property type="entry name" value="ALADIPTASE"/>
</dbReference>
<feature type="binding site" evidence="9">
    <location>
        <position position="343"/>
    </location>
    <ligand>
        <name>Zn(2+)</name>
        <dbReference type="ChEBI" id="CHEBI:29105"/>
        <note>catalytic</note>
    </ligand>
</feature>
<keyword evidence="2 11" id="KW-0031">Aminopeptidase</keyword>
<feature type="binding site" evidence="9">
    <location>
        <position position="339"/>
    </location>
    <ligand>
        <name>Zn(2+)</name>
        <dbReference type="ChEBI" id="CHEBI:29105"/>
        <note>catalytic</note>
    </ligand>
</feature>
<reference evidence="15 16" key="1">
    <citation type="submission" date="2010-05" db="EMBL/GenBank/DDBJ databases">
        <title>The Genome Sequence of Thecamonas trahens ATCC 50062.</title>
        <authorList>
            <consortium name="The Broad Institute Genome Sequencing Platform"/>
            <person name="Russ C."/>
            <person name="Cuomo C."/>
            <person name="Shea T."/>
            <person name="Young S.K."/>
            <person name="Zeng Q."/>
            <person name="Koehrsen M."/>
            <person name="Haas B."/>
            <person name="Borodovsky M."/>
            <person name="Guigo R."/>
            <person name="Alvarado L."/>
            <person name="Berlin A."/>
            <person name="Bochicchio J."/>
            <person name="Borenstein D."/>
            <person name="Chapman S."/>
            <person name="Chen Z."/>
            <person name="Freedman E."/>
            <person name="Gellesch M."/>
            <person name="Goldberg J."/>
            <person name="Griggs A."/>
            <person name="Gujja S."/>
            <person name="Heilman E."/>
            <person name="Heiman D."/>
            <person name="Hepburn T."/>
            <person name="Howarth C."/>
            <person name="Jen D."/>
            <person name="Larson L."/>
            <person name="Mehta T."/>
            <person name="Park D."/>
            <person name="Pearson M."/>
            <person name="Roberts A."/>
            <person name="Saif S."/>
            <person name="Shenoy N."/>
            <person name="Sisk P."/>
            <person name="Stolte C."/>
            <person name="Sykes S."/>
            <person name="Thomson T."/>
            <person name="Walk T."/>
            <person name="White J."/>
            <person name="Yandava C."/>
            <person name="Burger G."/>
            <person name="Gray M.W."/>
            <person name="Holland P.W.H."/>
            <person name="King N."/>
            <person name="Lang F.B.F."/>
            <person name="Roger A.J."/>
            <person name="Ruiz-Trillo I."/>
            <person name="Lander E."/>
            <person name="Nusbaum C."/>
        </authorList>
    </citation>
    <scope>NUCLEOTIDE SEQUENCE [LARGE SCALE GENOMIC DNA]</scope>
    <source>
        <strain evidence="15 16">ATCC 50062</strain>
    </source>
</reference>
<dbReference type="GeneID" id="25568445"/>
<keyword evidence="5 11" id="KW-0378">Hydrolase</keyword>
<dbReference type="EC" id="3.4.11.-" evidence="11"/>
<dbReference type="EMBL" id="GL349489">
    <property type="protein sequence ID" value="KNC54423.1"/>
    <property type="molecule type" value="Genomic_DNA"/>
</dbReference>
<feature type="domain" description="Peptidase M1 membrane alanine aminopeptidase" evidence="12">
    <location>
        <begin position="267"/>
        <end position="484"/>
    </location>
</feature>
<proteinExistence type="inferred from homology"/>
<evidence type="ECO:0000259" key="14">
    <source>
        <dbReference type="Pfam" id="PF17900"/>
    </source>
</evidence>
<dbReference type="Gene3D" id="2.60.40.1730">
    <property type="entry name" value="tricorn interacting facor f3 domain"/>
    <property type="match status" value="1"/>
</dbReference>
<accession>A0A0L0DSJ4</accession>
<dbReference type="RefSeq" id="XP_013753718.1">
    <property type="nucleotide sequence ID" value="XM_013898264.1"/>
</dbReference>
<feature type="domain" description="Aminopeptidase N-like N-terminal" evidence="14">
    <location>
        <begin position="47"/>
        <end position="231"/>
    </location>
</feature>
<evidence type="ECO:0000256" key="8">
    <source>
        <dbReference type="PIRSR" id="PIRSR634016-1"/>
    </source>
</evidence>
<evidence type="ECO:0000313" key="16">
    <source>
        <dbReference type="Proteomes" id="UP000054408"/>
    </source>
</evidence>
<comment type="cofactor">
    <cofactor evidence="9 11">
        <name>Zn(2+)</name>
        <dbReference type="ChEBI" id="CHEBI:29105"/>
    </cofactor>
    <text evidence="9 11">Binds 1 zinc ion per subunit.</text>
</comment>
<dbReference type="Gene3D" id="1.25.50.20">
    <property type="match status" value="1"/>
</dbReference>
<evidence type="ECO:0000256" key="6">
    <source>
        <dbReference type="ARBA" id="ARBA00022833"/>
    </source>
</evidence>
<keyword evidence="4 9" id="KW-0479">Metal-binding</keyword>
<dbReference type="Pfam" id="PF11838">
    <property type="entry name" value="ERAP1_C"/>
    <property type="match status" value="1"/>
</dbReference>
<sequence length="898" mass="96656">MVSVLSVAVVVVAFALVFVERDLWGLAGHDDTLADSAAFFLPTHTLPSHYSVHLTPDLEAFTFAGKCEIKVNSSADSQTIVVHAKELTIHSVSYNGEAAASHSYDETLEQLTIELAGEGAKAGADGVLAFTYDGVLNDQMAGFYRSKYNSKADGTGEERYMAVTQFEATDARRAFPCFDEPALKATFDVTLVVPADRVALSNMNIVSETLDEAAGKRTVTFATSPIMSTYLLAFVVGELDYVEAHTQIGNIAVRVYTPVGLADQGRFALDVGVKVLDFYQDYYAKEYPLPKLDMVAIPDFAAGAMENWGLVTYRSVLLLYNEETTPASIKQRLAYVVGHELAHQWFGNLVTMDSWTYLYLNEAFATYVGWAATHAFFPEWQVWNQYVVNDFQRALELDALESSHPIEVAIENPNKVDEIFDAISYCKGSAVVRMLVAYLGEETFRAGMRDYVAKFAYGNTKTEDLWACLSAASGKDVPGLMNTWVNAVGYPVVSVSRTSPTTLAVTQERFLSTGRPAATPVAAPEWNIPLRAVSGADPAAASEDLLTAATGEIAVAADAWVKLNQGQVGFYRVAYDAESIALLSSSDALAALSPVDRVGLVNDAFALAAAGYGSTPLALDLIAAVGSAESEYIVWADIASSLSAVAKAWTSDADLAGLRTVYGRLFAPLAAKLGWAKSPGESYQDSQLRPLALSRAIRANVASVVDEAKARFDAGTVHPDLQSSVYWALLSVASPDDAAAMHNKLVAEYNAATSQDTKVVLLSAIGGVPTRDLAHKVAVWAAESGDVRNQDLFYVVGSLLGSAVGRAVVWDYVSSNFDALEAKFQGAFLLARIVKMVVGSLTTQDALDAANAFFAARDVSSYERPLKQAVEEVTARLQWIERDGAAVSAWLAVQAQEA</sequence>
<evidence type="ECO:0000256" key="4">
    <source>
        <dbReference type="ARBA" id="ARBA00022723"/>
    </source>
</evidence>
<dbReference type="Pfam" id="PF01433">
    <property type="entry name" value="Peptidase_M1"/>
    <property type="match status" value="1"/>
</dbReference>
<dbReference type="Gene3D" id="2.60.40.1910">
    <property type="match status" value="1"/>
</dbReference>
<feature type="binding site" evidence="9">
    <location>
        <position position="362"/>
    </location>
    <ligand>
        <name>Zn(2+)</name>
        <dbReference type="ChEBI" id="CHEBI:29105"/>
        <note>catalytic</note>
    </ligand>
</feature>
<evidence type="ECO:0000256" key="10">
    <source>
        <dbReference type="PIRSR" id="PIRSR634016-4"/>
    </source>
</evidence>
<dbReference type="InterPro" id="IPR014782">
    <property type="entry name" value="Peptidase_M1_dom"/>
</dbReference>
<evidence type="ECO:0000256" key="7">
    <source>
        <dbReference type="ARBA" id="ARBA00023049"/>
    </source>
</evidence>
<dbReference type="InterPro" id="IPR050344">
    <property type="entry name" value="Peptidase_M1_aminopeptidases"/>
</dbReference>
<dbReference type="PANTHER" id="PTHR11533">
    <property type="entry name" value="PROTEASE M1 ZINC METALLOPROTEASE"/>
    <property type="match status" value="1"/>
</dbReference>
<gene>
    <name evidence="15" type="ORF">AMSG_10155</name>
</gene>
<evidence type="ECO:0000256" key="3">
    <source>
        <dbReference type="ARBA" id="ARBA00022670"/>
    </source>
</evidence>
<evidence type="ECO:0000256" key="1">
    <source>
        <dbReference type="ARBA" id="ARBA00010136"/>
    </source>
</evidence>
<dbReference type="PANTHER" id="PTHR11533:SF174">
    <property type="entry name" value="PUROMYCIN-SENSITIVE AMINOPEPTIDASE-RELATED"/>
    <property type="match status" value="1"/>
</dbReference>
<dbReference type="STRING" id="461836.A0A0L0DSJ4"/>
<dbReference type="eggNOG" id="KOG1046">
    <property type="taxonomic scope" value="Eukaryota"/>
</dbReference>
<keyword evidence="16" id="KW-1185">Reference proteome</keyword>
<dbReference type="Proteomes" id="UP000054408">
    <property type="component" value="Unassembled WGS sequence"/>
</dbReference>
<dbReference type="GO" id="GO:0042277">
    <property type="term" value="F:peptide binding"/>
    <property type="evidence" value="ECO:0007669"/>
    <property type="project" value="TreeGrafter"/>
</dbReference>
<dbReference type="GO" id="GO:0005615">
    <property type="term" value="C:extracellular space"/>
    <property type="evidence" value="ECO:0007669"/>
    <property type="project" value="TreeGrafter"/>
</dbReference>
<evidence type="ECO:0000256" key="11">
    <source>
        <dbReference type="RuleBase" id="RU364040"/>
    </source>
</evidence>
<dbReference type="GO" id="GO:0043171">
    <property type="term" value="P:peptide catabolic process"/>
    <property type="evidence" value="ECO:0007669"/>
    <property type="project" value="TreeGrafter"/>
</dbReference>
<evidence type="ECO:0000256" key="2">
    <source>
        <dbReference type="ARBA" id="ARBA00022438"/>
    </source>
</evidence>
<comment type="similarity">
    <text evidence="1 11">Belongs to the peptidase M1 family.</text>
</comment>
<dbReference type="CDD" id="cd09601">
    <property type="entry name" value="M1_APN-Q_like"/>
    <property type="match status" value="1"/>
</dbReference>
<dbReference type="OrthoDB" id="10031169at2759"/>
<evidence type="ECO:0000313" key="15">
    <source>
        <dbReference type="EMBL" id="KNC54423.1"/>
    </source>
</evidence>
<dbReference type="AlphaFoldDB" id="A0A0L0DSJ4"/>
<dbReference type="SUPFAM" id="SSF55486">
    <property type="entry name" value="Metalloproteases ('zincins'), catalytic domain"/>
    <property type="match status" value="1"/>
</dbReference>
<dbReference type="GO" id="GO:0005737">
    <property type="term" value="C:cytoplasm"/>
    <property type="evidence" value="ECO:0007669"/>
    <property type="project" value="TreeGrafter"/>
</dbReference>
<dbReference type="OMA" id="MMEYVAI"/>
<dbReference type="InterPro" id="IPR034016">
    <property type="entry name" value="M1_APN-typ"/>
</dbReference>
<organism evidence="15 16">
    <name type="scientific">Thecamonas trahens ATCC 50062</name>
    <dbReference type="NCBI Taxonomy" id="461836"/>
    <lineage>
        <taxon>Eukaryota</taxon>
        <taxon>Apusozoa</taxon>
        <taxon>Apusomonadida</taxon>
        <taxon>Apusomonadidae</taxon>
        <taxon>Thecamonas</taxon>
    </lineage>
</organism>
<dbReference type="GO" id="GO:0016020">
    <property type="term" value="C:membrane"/>
    <property type="evidence" value="ECO:0007669"/>
    <property type="project" value="TreeGrafter"/>
</dbReference>
<dbReference type="FunFam" id="1.10.390.10:FF:000001">
    <property type="entry name" value="Aminopeptidase"/>
    <property type="match status" value="1"/>
</dbReference>
<dbReference type="InterPro" id="IPR045357">
    <property type="entry name" value="Aminopeptidase_N-like_N"/>
</dbReference>
<evidence type="ECO:0000259" key="13">
    <source>
        <dbReference type="Pfam" id="PF11838"/>
    </source>
</evidence>
<dbReference type="GO" id="GO:0070006">
    <property type="term" value="F:metalloaminopeptidase activity"/>
    <property type="evidence" value="ECO:0007669"/>
    <property type="project" value="TreeGrafter"/>
</dbReference>
<feature type="domain" description="ERAP1-like C-terminal" evidence="13">
    <location>
        <begin position="560"/>
        <end position="874"/>
    </location>
</feature>
<dbReference type="InterPro" id="IPR042097">
    <property type="entry name" value="Aminopeptidase_N-like_N_sf"/>
</dbReference>
<dbReference type="GO" id="GO:0008270">
    <property type="term" value="F:zinc ion binding"/>
    <property type="evidence" value="ECO:0007669"/>
    <property type="project" value="UniProtKB-UniRule"/>
</dbReference>
<evidence type="ECO:0000256" key="9">
    <source>
        <dbReference type="PIRSR" id="PIRSR634016-3"/>
    </source>
</evidence>
<dbReference type="InterPro" id="IPR001930">
    <property type="entry name" value="Peptidase_M1"/>
</dbReference>
<dbReference type="InterPro" id="IPR024571">
    <property type="entry name" value="ERAP1-like_C_dom"/>
</dbReference>
<keyword evidence="7 11" id="KW-0482">Metalloprotease</keyword>
<evidence type="ECO:0000259" key="12">
    <source>
        <dbReference type="Pfam" id="PF01433"/>
    </source>
</evidence>
<feature type="active site" description="Proton acceptor" evidence="8">
    <location>
        <position position="340"/>
    </location>
</feature>
<dbReference type="InterPro" id="IPR027268">
    <property type="entry name" value="Peptidase_M4/M1_CTD_sf"/>
</dbReference>
<keyword evidence="6 9" id="KW-0862">Zinc</keyword>
<name>A0A0L0DSJ4_THETB</name>
<dbReference type="FunFam" id="2.60.40.1730:FF:000002">
    <property type="entry name" value="Aminopeptidase"/>
    <property type="match status" value="1"/>
</dbReference>
<feature type="site" description="Transition state stabilizer" evidence="10">
    <location>
        <position position="425"/>
    </location>
</feature>